<feature type="signal peptide" evidence="1">
    <location>
        <begin position="1"/>
        <end position="24"/>
    </location>
</feature>
<organism evidence="2 3">
    <name type="scientific">Leptospira neocaledonica</name>
    <dbReference type="NCBI Taxonomy" id="2023192"/>
    <lineage>
        <taxon>Bacteria</taxon>
        <taxon>Pseudomonadati</taxon>
        <taxon>Spirochaetota</taxon>
        <taxon>Spirochaetia</taxon>
        <taxon>Leptospirales</taxon>
        <taxon>Leptospiraceae</taxon>
        <taxon>Leptospira</taxon>
    </lineage>
</organism>
<feature type="chain" id="PRO_5014650948" description="DUF3015 domain-containing protein" evidence="1">
    <location>
        <begin position="25"/>
        <end position="165"/>
    </location>
</feature>
<accession>A0A2M9ZUF1</accession>
<dbReference type="RefSeq" id="WP_100770041.1">
    <property type="nucleotide sequence ID" value="NZ_NPEA01000012.1"/>
</dbReference>
<evidence type="ECO:0008006" key="4">
    <source>
        <dbReference type="Google" id="ProtNLM"/>
    </source>
</evidence>
<name>A0A2M9ZUF1_9LEPT</name>
<dbReference type="InterPro" id="IPR021383">
    <property type="entry name" value="DUF3015"/>
</dbReference>
<dbReference type="Proteomes" id="UP000231843">
    <property type="component" value="Unassembled WGS sequence"/>
</dbReference>
<dbReference type="Pfam" id="PF11220">
    <property type="entry name" value="DUF3015"/>
    <property type="match status" value="1"/>
</dbReference>
<proteinExistence type="predicted"/>
<evidence type="ECO:0000256" key="1">
    <source>
        <dbReference type="SAM" id="SignalP"/>
    </source>
</evidence>
<keyword evidence="1" id="KW-0732">Signal</keyword>
<gene>
    <name evidence="2" type="ORF">CH365_18630</name>
</gene>
<sequence>MKKELLSIGLVGLLCLSSGISVTAADYGVAGCGLGSLIFKENKGGQQLLAATTNGLLSGNQTFGITTGTLGCATDGLVHKEKVQEVFVSLNFNSLEAEMAQGKGEKLEALSGLLGCSTNGTAQLGEYTKSNFDVLYTQETTPSSLLSAVKDGIRKDAALSKSCKI</sequence>
<evidence type="ECO:0000313" key="3">
    <source>
        <dbReference type="Proteomes" id="UP000231843"/>
    </source>
</evidence>
<dbReference type="OrthoDB" id="334910at2"/>
<dbReference type="EMBL" id="NPEA01000012">
    <property type="protein sequence ID" value="PJZ75533.1"/>
    <property type="molecule type" value="Genomic_DNA"/>
</dbReference>
<evidence type="ECO:0000313" key="2">
    <source>
        <dbReference type="EMBL" id="PJZ75533.1"/>
    </source>
</evidence>
<keyword evidence="3" id="KW-1185">Reference proteome</keyword>
<comment type="caution">
    <text evidence="2">The sequence shown here is derived from an EMBL/GenBank/DDBJ whole genome shotgun (WGS) entry which is preliminary data.</text>
</comment>
<protein>
    <recommendedName>
        <fullName evidence="4">DUF3015 domain-containing protein</fullName>
    </recommendedName>
</protein>
<reference evidence="2 3" key="1">
    <citation type="submission" date="2017-07" db="EMBL/GenBank/DDBJ databases">
        <title>Leptospira spp. isolated from tropical soils.</title>
        <authorList>
            <person name="Thibeaux R."/>
            <person name="Iraola G."/>
            <person name="Ferres I."/>
            <person name="Bierque E."/>
            <person name="Girault D."/>
            <person name="Soupe-Gilbert M.-E."/>
            <person name="Picardeau M."/>
            <person name="Goarant C."/>
        </authorList>
    </citation>
    <scope>NUCLEOTIDE SEQUENCE [LARGE SCALE GENOMIC DNA]</scope>
    <source>
        <strain evidence="2 3">ES4-C-A1</strain>
    </source>
</reference>
<dbReference type="AlphaFoldDB" id="A0A2M9ZUF1"/>